<gene>
    <name evidence="2" type="ORF">COE48_04855</name>
    <name evidence="1" type="ORF">CON01_00395</name>
</gene>
<dbReference type="EMBL" id="NVMD01000002">
    <property type="protein sequence ID" value="PED16341.1"/>
    <property type="molecule type" value="Genomic_DNA"/>
</dbReference>
<sequence length="142" mass="16008">MKTVAEIKKDMIQAMKDKDTVRKTILRMLLATMEKERIALVVGELNTDQIQTCIRREIKAVDAEIEGLEMAGRDTSDKHVERKVLEEYLPKQLTEDEIKIHVNEVVKDAANMGAAMKQLSGKLKGIADMGLVNKLVREAFAK</sequence>
<comment type="caution">
    <text evidence="1">The sequence shown here is derived from an EMBL/GenBank/DDBJ whole genome shotgun (WGS) entry which is preliminary data.</text>
</comment>
<dbReference type="SUPFAM" id="SSF89095">
    <property type="entry name" value="GatB/YqeY motif"/>
    <property type="match status" value="1"/>
</dbReference>
<dbReference type="Proteomes" id="UP000223445">
    <property type="component" value="Unassembled WGS sequence"/>
</dbReference>
<dbReference type="AlphaFoldDB" id="A0A9X6U4L2"/>
<dbReference type="Gene3D" id="1.10.1510.10">
    <property type="entry name" value="Uncharacterised protein YqeY/AIM41 PF09424, N-terminal domain"/>
    <property type="match status" value="1"/>
</dbReference>
<dbReference type="RefSeq" id="WP_097876930.1">
    <property type="nucleotide sequence ID" value="NZ_JAUORE010000003.1"/>
</dbReference>
<reference evidence="3 4" key="1">
    <citation type="submission" date="2017-09" db="EMBL/GenBank/DDBJ databases">
        <title>Large-scale bioinformatics analysis of Bacillus genomes uncovers conserved roles of natural products in bacterial physiology.</title>
        <authorList>
            <consortium name="Agbiome Team Llc"/>
            <person name="Bleich R.M."/>
            <person name="Grubbs K.J."/>
            <person name="Santa Maria K.C."/>
            <person name="Allen S.E."/>
            <person name="Farag S."/>
            <person name="Shank E.A."/>
            <person name="Bowers A."/>
        </authorList>
    </citation>
    <scope>NUCLEOTIDE SEQUENCE [LARGE SCALE GENOMIC DNA]</scope>
    <source>
        <strain evidence="2 4">AFS030179</strain>
        <strain evidence="1 3">AFS094940</strain>
    </source>
</reference>
<dbReference type="InterPro" id="IPR023168">
    <property type="entry name" value="GatB_Yqey_C_2"/>
</dbReference>
<proteinExistence type="predicted"/>
<evidence type="ECO:0000313" key="1">
    <source>
        <dbReference type="EMBL" id="PED16341.1"/>
    </source>
</evidence>
<organism evidence="1 3">
    <name type="scientific">Bacillus thuringiensis</name>
    <dbReference type="NCBI Taxonomy" id="1428"/>
    <lineage>
        <taxon>Bacteria</taxon>
        <taxon>Bacillati</taxon>
        <taxon>Bacillota</taxon>
        <taxon>Bacilli</taxon>
        <taxon>Bacillales</taxon>
        <taxon>Bacillaceae</taxon>
        <taxon>Bacillus</taxon>
        <taxon>Bacillus cereus group</taxon>
    </lineage>
</organism>
<protein>
    <recommendedName>
        <fullName evidence="5">GatB/YqeY domain-containing protein</fullName>
    </recommendedName>
</protein>
<dbReference type="Gene3D" id="1.10.10.410">
    <property type="match status" value="1"/>
</dbReference>
<accession>A0A9X6U4L2</accession>
<dbReference type="InterPro" id="IPR019004">
    <property type="entry name" value="YqeY/Aim41"/>
</dbReference>
<evidence type="ECO:0000313" key="2">
    <source>
        <dbReference type="EMBL" id="PGZ04913.1"/>
    </source>
</evidence>
<dbReference type="Proteomes" id="UP000220127">
    <property type="component" value="Unassembled WGS sequence"/>
</dbReference>
<dbReference type="InterPro" id="IPR042184">
    <property type="entry name" value="YqeY/Aim41_N"/>
</dbReference>
<dbReference type="Pfam" id="PF09424">
    <property type="entry name" value="YqeY"/>
    <property type="match status" value="1"/>
</dbReference>
<dbReference type="EMBL" id="NUPM01000005">
    <property type="protein sequence ID" value="PGZ04913.1"/>
    <property type="molecule type" value="Genomic_DNA"/>
</dbReference>
<evidence type="ECO:0000313" key="4">
    <source>
        <dbReference type="Proteomes" id="UP000223445"/>
    </source>
</evidence>
<dbReference type="PANTHER" id="PTHR28055">
    <property type="entry name" value="ALTERED INHERITANCE OF MITOCHONDRIA PROTEIN 41, MITOCHONDRIAL"/>
    <property type="match status" value="1"/>
</dbReference>
<dbReference type="PANTHER" id="PTHR28055:SF1">
    <property type="entry name" value="ALTERED INHERITANCE OF MITOCHONDRIA PROTEIN 41, MITOCHONDRIAL"/>
    <property type="match status" value="1"/>
</dbReference>
<evidence type="ECO:0008006" key="5">
    <source>
        <dbReference type="Google" id="ProtNLM"/>
    </source>
</evidence>
<dbReference type="GO" id="GO:0016884">
    <property type="term" value="F:carbon-nitrogen ligase activity, with glutamine as amido-N-donor"/>
    <property type="evidence" value="ECO:0007669"/>
    <property type="project" value="InterPro"/>
</dbReference>
<name>A0A9X6U4L2_BACTU</name>
<evidence type="ECO:0000313" key="3">
    <source>
        <dbReference type="Proteomes" id="UP000220127"/>
    </source>
</evidence>
<dbReference type="InterPro" id="IPR003789">
    <property type="entry name" value="Asn/Gln_tRNA_amidoTrase-B-like"/>
</dbReference>